<accession>A1VU40</accession>
<reference evidence="4" key="1">
    <citation type="journal article" date="2009" name="Environ. Microbiol.">
        <title>The genome of Polaromonas naphthalenivorans strain CJ2, isolated from coal tar-contaminated sediment, reveals physiological and metabolic versatility and evolution through extensive horizontal gene transfer.</title>
        <authorList>
            <person name="Yagi J.M."/>
            <person name="Sims D."/>
            <person name="Brettin T."/>
            <person name="Bruce D."/>
            <person name="Madsen E.L."/>
        </authorList>
    </citation>
    <scope>NUCLEOTIDE SEQUENCE [LARGE SCALE GENOMIC DNA]</scope>
    <source>
        <strain evidence="4">CJ2</strain>
    </source>
</reference>
<feature type="transmembrane region" description="Helical" evidence="1">
    <location>
        <begin position="195"/>
        <end position="212"/>
    </location>
</feature>
<keyword evidence="1" id="KW-0812">Transmembrane</keyword>
<evidence type="ECO:0000313" key="4">
    <source>
        <dbReference type="Proteomes" id="UP000000644"/>
    </source>
</evidence>
<dbReference type="eggNOG" id="COG3907">
    <property type="taxonomic scope" value="Bacteria"/>
</dbReference>
<evidence type="ECO:0000259" key="2">
    <source>
        <dbReference type="Pfam" id="PF01569"/>
    </source>
</evidence>
<feature type="transmembrane region" description="Helical" evidence="1">
    <location>
        <begin position="218"/>
        <end position="239"/>
    </location>
</feature>
<protein>
    <submittedName>
        <fullName evidence="3">PAP2 (Acid phosphatase) superfamily protein-like protein</fullName>
    </submittedName>
</protein>
<evidence type="ECO:0000256" key="1">
    <source>
        <dbReference type="SAM" id="Phobius"/>
    </source>
</evidence>
<dbReference type="InterPro" id="IPR000326">
    <property type="entry name" value="PAP2/HPO"/>
</dbReference>
<feature type="transmembrane region" description="Helical" evidence="1">
    <location>
        <begin position="83"/>
        <end position="102"/>
    </location>
</feature>
<sequence>MRLPWRHLFPPDAYMSYLLFPAPSSFSSRPRLLFWTLGGFLLLLLWDFSGLDLVMAHWFGSAGGFALESHWLWRNLLHDDIRLWPWVLELGLLIGIFLPAGTLRQLPMARRAQLALSTLAALLAVSTIKLHSHTSCPWDLQEFGGAAIYVSHWAWGVRDGGTGGCFPAGHASAGFAFVGGFFAFRHALPKTARRWLAGAMLAGLVFGLAQQVRGAHYMSHTFWTAWLCWTVAAGIDAAVSRLMARSRTHATAPVPGLSALTPLTPAE</sequence>
<keyword evidence="1" id="KW-1133">Transmembrane helix</keyword>
<keyword evidence="4" id="KW-1185">Reference proteome</keyword>
<dbReference type="CDD" id="cd03396">
    <property type="entry name" value="PAP2_like_6"/>
    <property type="match status" value="1"/>
</dbReference>
<gene>
    <name evidence="3" type="ordered locus">Pnap_3872</name>
</gene>
<dbReference type="EMBL" id="CP000529">
    <property type="protein sequence ID" value="ABM39168.1"/>
    <property type="molecule type" value="Genomic_DNA"/>
</dbReference>
<proteinExistence type="predicted"/>
<dbReference type="Proteomes" id="UP000000644">
    <property type="component" value="Chromosome"/>
</dbReference>
<dbReference type="HOGENOM" id="CLU_070327_2_0_4"/>
<keyword evidence="1" id="KW-0472">Membrane</keyword>
<name>A1VU40_POLNA</name>
<feature type="domain" description="Phosphatidic acid phosphatase type 2/haloperoxidase" evidence="2">
    <location>
        <begin position="113"/>
        <end position="235"/>
    </location>
</feature>
<dbReference type="Pfam" id="PF01569">
    <property type="entry name" value="PAP2"/>
    <property type="match status" value="1"/>
</dbReference>
<organism evidence="3 4">
    <name type="scientific">Polaromonas naphthalenivorans (strain CJ2)</name>
    <dbReference type="NCBI Taxonomy" id="365044"/>
    <lineage>
        <taxon>Bacteria</taxon>
        <taxon>Pseudomonadati</taxon>
        <taxon>Pseudomonadota</taxon>
        <taxon>Betaproteobacteria</taxon>
        <taxon>Burkholderiales</taxon>
        <taxon>Comamonadaceae</taxon>
        <taxon>Polaromonas</taxon>
    </lineage>
</organism>
<evidence type="ECO:0000313" key="3">
    <source>
        <dbReference type="EMBL" id="ABM39168.1"/>
    </source>
</evidence>
<dbReference type="AlphaFoldDB" id="A1VU40"/>
<dbReference type="InterPro" id="IPR036938">
    <property type="entry name" value="PAP2/HPO_sf"/>
</dbReference>
<feature type="transmembrane region" description="Helical" evidence="1">
    <location>
        <begin position="32"/>
        <end position="49"/>
    </location>
</feature>
<dbReference type="KEGG" id="pna:Pnap_3872"/>
<dbReference type="SUPFAM" id="SSF48317">
    <property type="entry name" value="Acid phosphatase/Vanadium-dependent haloperoxidase"/>
    <property type="match status" value="1"/>
</dbReference>
<dbReference type="STRING" id="365044.Pnap_3872"/>